<evidence type="ECO:0000256" key="1">
    <source>
        <dbReference type="ARBA" id="ARBA00023125"/>
    </source>
</evidence>
<dbReference type="PANTHER" id="PTHR46558">
    <property type="entry name" value="TRACRIPTIONAL REGULATORY PROTEIN-RELATED-RELATED"/>
    <property type="match status" value="1"/>
</dbReference>
<proteinExistence type="predicted"/>
<dbReference type="InterPro" id="IPR001387">
    <property type="entry name" value="Cro/C1-type_HTH"/>
</dbReference>
<comment type="caution">
    <text evidence="3">The sequence shown here is derived from an EMBL/GenBank/DDBJ whole genome shotgun (WGS) entry which is preliminary data.</text>
</comment>
<organism evidence="3 4">
    <name type="scientific">Luoshenia tenuis</name>
    <dbReference type="NCBI Taxonomy" id="2763654"/>
    <lineage>
        <taxon>Bacteria</taxon>
        <taxon>Bacillati</taxon>
        <taxon>Bacillota</taxon>
        <taxon>Clostridia</taxon>
        <taxon>Christensenellales</taxon>
        <taxon>Christensenellaceae</taxon>
        <taxon>Luoshenia</taxon>
    </lineage>
</organism>
<keyword evidence="4" id="KW-1185">Reference proteome</keyword>
<dbReference type="Gene3D" id="1.10.260.40">
    <property type="entry name" value="lambda repressor-like DNA-binding domains"/>
    <property type="match status" value="1"/>
</dbReference>
<evidence type="ECO:0000259" key="2">
    <source>
        <dbReference type="PROSITE" id="PS50943"/>
    </source>
</evidence>
<feature type="domain" description="HTH cro/C1-type" evidence="2">
    <location>
        <begin position="10"/>
        <end position="64"/>
    </location>
</feature>
<evidence type="ECO:0000313" key="4">
    <source>
        <dbReference type="Proteomes" id="UP000654279"/>
    </source>
</evidence>
<keyword evidence="1" id="KW-0238">DNA-binding</keyword>
<dbReference type="Pfam" id="PF01381">
    <property type="entry name" value="HTH_3"/>
    <property type="match status" value="1"/>
</dbReference>
<evidence type="ECO:0000313" key="3">
    <source>
        <dbReference type="EMBL" id="MBC8529554.1"/>
    </source>
</evidence>
<dbReference type="SMART" id="SM00530">
    <property type="entry name" value="HTH_XRE"/>
    <property type="match status" value="1"/>
</dbReference>
<dbReference type="EMBL" id="JACRSO010000003">
    <property type="protein sequence ID" value="MBC8529554.1"/>
    <property type="molecule type" value="Genomic_DNA"/>
</dbReference>
<dbReference type="Proteomes" id="UP000654279">
    <property type="component" value="Unassembled WGS sequence"/>
</dbReference>
<dbReference type="GO" id="GO:0003677">
    <property type="term" value="F:DNA binding"/>
    <property type="evidence" value="ECO:0007669"/>
    <property type="project" value="UniProtKB-KW"/>
</dbReference>
<gene>
    <name evidence="3" type="ORF">H8699_08965</name>
</gene>
<sequence>MDYIQIGRRIRNIRKSKNMTQEKLAEIVDISLTHMSHIETGSTKLSLPVLAKISRALHTSTDELLFGKAQPLSPVTLNRIAELFEHCSARDICIMTDILLATKATLDKNR</sequence>
<dbReference type="RefSeq" id="WP_249285380.1">
    <property type="nucleotide sequence ID" value="NZ_JACRSO010000003.1"/>
</dbReference>
<dbReference type="PANTHER" id="PTHR46558:SF11">
    <property type="entry name" value="HTH-TYPE TRANSCRIPTIONAL REGULATOR XRE"/>
    <property type="match status" value="1"/>
</dbReference>
<reference evidence="3" key="1">
    <citation type="submission" date="2020-08" db="EMBL/GenBank/DDBJ databases">
        <title>Genome public.</title>
        <authorList>
            <person name="Liu C."/>
            <person name="Sun Q."/>
        </authorList>
    </citation>
    <scope>NUCLEOTIDE SEQUENCE</scope>
    <source>
        <strain evidence="3">NSJ-44</strain>
    </source>
</reference>
<dbReference type="PROSITE" id="PS50943">
    <property type="entry name" value="HTH_CROC1"/>
    <property type="match status" value="1"/>
</dbReference>
<dbReference type="SUPFAM" id="SSF47413">
    <property type="entry name" value="lambda repressor-like DNA-binding domains"/>
    <property type="match status" value="1"/>
</dbReference>
<accession>A0A926D117</accession>
<dbReference type="InterPro" id="IPR010982">
    <property type="entry name" value="Lambda_DNA-bd_dom_sf"/>
</dbReference>
<name>A0A926D117_9FIRM</name>
<dbReference type="AlphaFoldDB" id="A0A926D117"/>
<dbReference type="CDD" id="cd00093">
    <property type="entry name" value="HTH_XRE"/>
    <property type="match status" value="1"/>
</dbReference>
<protein>
    <submittedName>
        <fullName evidence="3">Helix-turn-helix transcriptional regulator</fullName>
    </submittedName>
</protein>